<reference evidence="1 2" key="1">
    <citation type="submission" date="2020-10" db="EMBL/GenBank/DDBJ databases">
        <title>Thermofilum lucidum 3507LT sp. nov. a novel member of Thermofilaceae family isolated from Chile hot spring, and proposal of description order Thermofilales.</title>
        <authorList>
            <person name="Zayulina K.S."/>
            <person name="Elcheninov A.G."/>
            <person name="Toshchakov S.V."/>
            <person name="Kublanov I.V."/>
        </authorList>
    </citation>
    <scope>NUCLEOTIDE SEQUENCE [LARGE SCALE GENOMIC DNA]</scope>
    <source>
        <strain evidence="1 2">3507LT</strain>
    </source>
</reference>
<protein>
    <submittedName>
        <fullName evidence="1">Uncharacterized protein</fullName>
    </submittedName>
</protein>
<dbReference type="RefSeq" id="WP_192818950.1">
    <property type="nucleotide sequence ID" value="NZ_CP062310.1"/>
</dbReference>
<gene>
    <name evidence="1" type="ORF">IG193_00485</name>
</gene>
<sequence length="332" mass="36994">MGKEGLLWYAINFKIENIDQIIGELQDLLRRLEQPLEQGDIDRIMEKLGEPGGIKALLDDLSYMLSDIGSPELAVKPVSDLKKEVEYYIEHFKEEGVPPRLVENLEIKLQSWRRALNNRIRNNIFIYSNAIINRGRDETQLILGDGGAVTIWDPKGDLRGSVPGSPGPPTGEGPTIMPLPKFVPYVKFPGAVVVRARDRIYRAYEPFIVGRKGGSLVVRGLQRGMLLEEIFEAREAGYSEPELLDEKFPVVEVLSEVCSRRVSRLHGLVYYLGGSFYYVNLGGGGSTLYIRDSSVRLQGSNPQQSFHFRLEPGAVRVLLAGAEEVGLEVPGA</sequence>
<accession>A0A7L9FGM5</accession>
<evidence type="ECO:0000313" key="2">
    <source>
        <dbReference type="Proteomes" id="UP000594121"/>
    </source>
</evidence>
<dbReference type="EMBL" id="CP062310">
    <property type="protein sequence ID" value="QOJ78978.1"/>
    <property type="molecule type" value="Genomic_DNA"/>
</dbReference>
<dbReference type="InParanoid" id="A0A7L9FGM5"/>
<dbReference type="KEGG" id="thel:IG193_00485"/>
<dbReference type="AlphaFoldDB" id="A0A7L9FGM5"/>
<dbReference type="Proteomes" id="UP000594121">
    <property type="component" value="Chromosome"/>
</dbReference>
<dbReference type="GeneID" id="59148327"/>
<organism evidence="1 2">
    <name type="scientific">Infirmifilum lucidum</name>
    <dbReference type="NCBI Taxonomy" id="2776706"/>
    <lineage>
        <taxon>Archaea</taxon>
        <taxon>Thermoproteota</taxon>
        <taxon>Thermoprotei</taxon>
        <taxon>Thermofilales</taxon>
        <taxon>Thermofilaceae</taxon>
        <taxon>Infirmifilum</taxon>
    </lineage>
</organism>
<evidence type="ECO:0000313" key="1">
    <source>
        <dbReference type="EMBL" id="QOJ78978.1"/>
    </source>
</evidence>
<keyword evidence="2" id="KW-1185">Reference proteome</keyword>
<name>A0A7L9FGM5_9CREN</name>
<proteinExistence type="predicted"/>